<dbReference type="InterPro" id="IPR043519">
    <property type="entry name" value="NT_sf"/>
</dbReference>
<organism evidence="1 2">
    <name type="scientific">Tautonia plasticadhaerens</name>
    <dbReference type="NCBI Taxonomy" id="2527974"/>
    <lineage>
        <taxon>Bacteria</taxon>
        <taxon>Pseudomonadati</taxon>
        <taxon>Planctomycetota</taxon>
        <taxon>Planctomycetia</taxon>
        <taxon>Isosphaerales</taxon>
        <taxon>Isosphaeraceae</taxon>
        <taxon>Tautonia</taxon>
    </lineage>
</organism>
<dbReference type="SUPFAM" id="SSF81301">
    <property type="entry name" value="Nucleotidyltransferase"/>
    <property type="match status" value="1"/>
</dbReference>
<dbReference type="AlphaFoldDB" id="A0A518GUZ1"/>
<dbReference type="OrthoDB" id="1551055at2"/>
<gene>
    <name evidence="1" type="ORF">ElP_02280</name>
</gene>
<evidence type="ECO:0008006" key="3">
    <source>
        <dbReference type="Google" id="ProtNLM"/>
    </source>
</evidence>
<evidence type="ECO:0000313" key="2">
    <source>
        <dbReference type="Proteomes" id="UP000317835"/>
    </source>
</evidence>
<dbReference type="KEGG" id="tpla:ElP_02280"/>
<protein>
    <recommendedName>
        <fullName evidence="3">Nucleotidyltransferase</fullName>
    </recommendedName>
</protein>
<sequence length="273" mass="29910">MPRLTDTTPEADRVLAEVYRRMPGRRKVQLLCGMLRQGRSLHAAGLRQRRPGVTPCQIRDDWIEVHYGAIPAGDRGKESDMVPPPDALLVLRDVIAACASNAIAYALGGSMASTFHGVARFTADADIAVEPFPGREAAFAGSFGEDYYVSVDAIRQAIRDRSSFNVIHTGMAFKVDVFVRKDRPFDTSLMARKRPAELDPDGPPVDLVSAEDIILLKLEWYRLGGETSDRQWGDVLGVLRAQAGLLDEGYLDRWAAELGVADLLETARGEAAS</sequence>
<proteinExistence type="predicted"/>
<name>A0A518GUZ1_9BACT</name>
<reference evidence="1 2" key="1">
    <citation type="submission" date="2019-02" db="EMBL/GenBank/DDBJ databases">
        <title>Deep-cultivation of Planctomycetes and their phenomic and genomic characterization uncovers novel biology.</title>
        <authorList>
            <person name="Wiegand S."/>
            <person name="Jogler M."/>
            <person name="Boedeker C."/>
            <person name="Pinto D."/>
            <person name="Vollmers J."/>
            <person name="Rivas-Marin E."/>
            <person name="Kohn T."/>
            <person name="Peeters S.H."/>
            <person name="Heuer A."/>
            <person name="Rast P."/>
            <person name="Oberbeckmann S."/>
            <person name="Bunk B."/>
            <person name="Jeske O."/>
            <person name="Meyerdierks A."/>
            <person name="Storesund J.E."/>
            <person name="Kallscheuer N."/>
            <person name="Luecker S."/>
            <person name="Lage O.M."/>
            <person name="Pohl T."/>
            <person name="Merkel B.J."/>
            <person name="Hornburger P."/>
            <person name="Mueller R.-W."/>
            <person name="Bruemmer F."/>
            <person name="Labrenz M."/>
            <person name="Spormann A.M."/>
            <person name="Op den Camp H."/>
            <person name="Overmann J."/>
            <person name="Amann R."/>
            <person name="Jetten M.S.M."/>
            <person name="Mascher T."/>
            <person name="Medema M.H."/>
            <person name="Devos D.P."/>
            <person name="Kaster A.-K."/>
            <person name="Ovreas L."/>
            <person name="Rohde M."/>
            <person name="Galperin M.Y."/>
            <person name="Jogler C."/>
        </authorList>
    </citation>
    <scope>NUCLEOTIDE SEQUENCE [LARGE SCALE GENOMIC DNA]</scope>
    <source>
        <strain evidence="1 2">ElP</strain>
    </source>
</reference>
<dbReference type="Proteomes" id="UP000317835">
    <property type="component" value="Chromosome"/>
</dbReference>
<evidence type="ECO:0000313" key="1">
    <source>
        <dbReference type="EMBL" id="QDV32396.1"/>
    </source>
</evidence>
<accession>A0A518GUZ1</accession>
<keyword evidence="2" id="KW-1185">Reference proteome</keyword>
<dbReference type="Gene3D" id="3.30.460.40">
    <property type="match status" value="1"/>
</dbReference>
<dbReference type="EMBL" id="CP036426">
    <property type="protein sequence ID" value="QDV32396.1"/>
    <property type="molecule type" value="Genomic_DNA"/>
</dbReference>
<dbReference type="RefSeq" id="WP_145266460.1">
    <property type="nucleotide sequence ID" value="NZ_CP036426.1"/>
</dbReference>